<protein>
    <submittedName>
        <fullName evidence="2">Uncharacterized protein</fullName>
    </submittedName>
</protein>
<evidence type="ECO:0000313" key="3">
    <source>
        <dbReference type="Proteomes" id="UP001139700"/>
    </source>
</evidence>
<feature type="chain" id="PRO_5040773482" evidence="1">
    <location>
        <begin position="39"/>
        <end position="93"/>
    </location>
</feature>
<proteinExistence type="predicted"/>
<dbReference type="RefSeq" id="WP_234612346.1">
    <property type="nucleotide sequence ID" value="NZ_CP098806.1"/>
</dbReference>
<gene>
    <name evidence="2" type="ORF">LXM24_07420</name>
</gene>
<evidence type="ECO:0000256" key="1">
    <source>
        <dbReference type="SAM" id="SignalP"/>
    </source>
</evidence>
<dbReference type="AlphaFoldDB" id="A0A9X1P7P7"/>
<dbReference type="Proteomes" id="UP001139700">
    <property type="component" value="Unassembled WGS sequence"/>
</dbReference>
<keyword evidence="1" id="KW-0732">Signal</keyword>
<evidence type="ECO:0000313" key="2">
    <source>
        <dbReference type="EMBL" id="MCF0039911.1"/>
    </source>
</evidence>
<dbReference type="EMBL" id="JAJTTA010000002">
    <property type="protein sequence ID" value="MCF0039911.1"/>
    <property type="molecule type" value="Genomic_DNA"/>
</dbReference>
<organism evidence="2 3">
    <name type="scientific">Dyadobacter fanqingshengii</name>
    <dbReference type="NCBI Taxonomy" id="2906443"/>
    <lineage>
        <taxon>Bacteria</taxon>
        <taxon>Pseudomonadati</taxon>
        <taxon>Bacteroidota</taxon>
        <taxon>Cytophagia</taxon>
        <taxon>Cytophagales</taxon>
        <taxon>Spirosomataceae</taxon>
        <taxon>Dyadobacter</taxon>
    </lineage>
</organism>
<keyword evidence="3" id="KW-1185">Reference proteome</keyword>
<feature type="signal peptide" evidence="1">
    <location>
        <begin position="1"/>
        <end position="38"/>
    </location>
</feature>
<name>A0A9X1P7P7_9BACT</name>
<comment type="caution">
    <text evidence="2">The sequence shown here is derived from an EMBL/GenBank/DDBJ whole genome shotgun (WGS) entry which is preliminary data.</text>
</comment>
<accession>A0A9X1P7P7</accession>
<sequence>MKLKIFTTRYKATFRGTMARGTIALLLSGIASISVSFAQTVATPPPTFPRMVGYQGILHPIVTLDKDHVETNFSDYYVVGFPIGLNLWKTKQV</sequence>
<reference evidence="2" key="1">
    <citation type="submission" date="2021-12" db="EMBL/GenBank/DDBJ databases">
        <title>Novel species in genus Dyadobacter.</title>
        <authorList>
            <person name="Ma C."/>
        </authorList>
    </citation>
    <scope>NUCLEOTIDE SEQUENCE</scope>
    <source>
        <strain evidence="2">CY399</strain>
    </source>
</reference>